<feature type="region of interest" description="Disordered" evidence="1">
    <location>
        <begin position="368"/>
        <end position="397"/>
    </location>
</feature>
<evidence type="ECO:0000313" key="3">
    <source>
        <dbReference type="Proteomes" id="UP000243975"/>
    </source>
</evidence>
<dbReference type="Gramene" id="KVH90165">
    <property type="protein sequence ID" value="KVH90165"/>
    <property type="gene ID" value="Ccrd_007842"/>
</dbReference>
<dbReference type="OMA" id="WEDINIL"/>
<dbReference type="Proteomes" id="UP000243975">
    <property type="component" value="Unassembled WGS sequence"/>
</dbReference>
<protein>
    <submittedName>
        <fullName evidence="2">Uncharacterized protein</fullName>
    </submittedName>
</protein>
<gene>
    <name evidence="2" type="ORF">Ccrd_007842</name>
</gene>
<dbReference type="AlphaFoldDB" id="A0A103XG60"/>
<evidence type="ECO:0000313" key="2">
    <source>
        <dbReference type="EMBL" id="KVH90165.1"/>
    </source>
</evidence>
<keyword evidence="3" id="KW-1185">Reference proteome</keyword>
<dbReference type="InterPro" id="IPR008581">
    <property type="entry name" value="DUF863_pln"/>
</dbReference>
<feature type="region of interest" description="Disordered" evidence="1">
    <location>
        <begin position="256"/>
        <end position="284"/>
    </location>
</feature>
<proteinExistence type="predicted"/>
<accession>A0A103XG60</accession>
<dbReference type="EMBL" id="LEKV01005115">
    <property type="protein sequence ID" value="KVH90165.1"/>
    <property type="molecule type" value="Genomic_DNA"/>
</dbReference>
<dbReference type="PANTHER" id="PTHR33167:SF29">
    <property type="entry name" value="T28K15.14 PROTEIN"/>
    <property type="match status" value="1"/>
</dbReference>
<feature type="region of interest" description="Disordered" evidence="1">
    <location>
        <begin position="187"/>
        <end position="210"/>
    </location>
</feature>
<dbReference type="Pfam" id="PF05904">
    <property type="entry name" value="DUF863"/>
    <property type="match status" value="1"/>
</dbReference>
<comment type="caution">
    <text evidence="2">The sequence shown here is derived from an EMBL/GenBank/DDBJ whole genome shotgun (WGS) entry which is preliminary data.</text>
</comment>
<evidence type="ECO:0000256" key="1">
    <source>
        <dbReference type="SAM" id="MobiDB-lite"/>
    </source>
</evidence>
<dbReference type="STRING" id="59895.A0A103XG60"/>
<organism evidence="2 3">
    <name type="scientific">Cynara cardunculus var. scolymus</name>
    <name type="common">Globe artichoke</name>
    <name type="synonym">Cynara scolymus</name>
    <dbReference type="NCBI Taxonomy" id="59895"/>
    <lineage>
        <taxon>Eukaryota</taxon>
        <taxon>Viridiplantae</taxon>
        <taxon>Streptophyta</taxon>
        <taxon>Embryophyta</taxon>
        <taxon>Tracheophyta</taxon>
        <taxon>Spermatophyta</taxon>
        <taxon>Magnoliopsida</taxon>
        <taxon>eudicotyledons</taxon>
        <taxon>Gunneridae</taxon>
        <taxon>Pentapetalae</taxon>
        <taxon>asterids</taxon>
        <taxon>campanulids</taxon>
        <taxon>Asterales</taxon>
        <taxon>Asteraceae</taxon>
        <taxon>Carduoideae</taxon>
        <taxon>Cardueae</taxon>
        <taxon>Carduinae</taxon>
        <taxon>Cynara</taxon>
    </lineage>
</organism>
<reference evidence="2 3" key="1">
    <citation type="journal article" date="2016" name="Sci. Rep.">
        <title>The genome sequence of the outbreeding globe artichoke constructed de novo incorporating a phase-aware low-pass sequencing strategy of F1 progeny.</title>
        <authorList>
            <person name="Scaglione D."/>
            <person name="Reyes-Chin-Wo S."/>
            <person name="Acquadro A."/>
            <person name="Froenicke L."/>
            <person name="Portis E."/>
            <person name="Beitel C."/>
            <person name="Tirone M."/>
            <person name="Mauro R."/>
            <person name="Lo Monaco A."/>
            <person name="Mauromicale G."/>
            <person name="Faccioli P."/>
            <person name="Cattivelli L."/>
            <person name="Rieseberg L."/>
            <person name="Michelmore R."/>
            <person name="Lanteri S."/>
        </authorList>
    </citation>
    <scope>NUCLEOTIDE SEQUENCE [LARGE SCALE GENOMIC DNA]</scope>
    <source>
        <strain evidence="2">2C</strain>
    </source>
</reference>
<sequence>MSPSLFLLMCSGCPCPHFYNKKVISFLISMEGFLDMNSFQKYPLEESLKQVIIDHDTIFKKQWRLIVFGKVQELHRLYAVQKSMMKRYSKYTFPERHLMGSTQFVLDDSFLLEDQDFFSRLQQKPLDLRLSTGSSSEDDILDGVEVNLSLSIGRSTNKRSRISGNNWKNKIVYPLLLDVIDLEESNETGSNEEAQPVFSLDQSSRNSTDRLKIGPFCRKARSSMNDGMHQEWSSFNQGSHEQDDVKQMRVVDLDLNKDQPNDSSFHSNEPLEPYPSSDSSYGESCNQIKKPIKVSTSIPTSKQPKSQTSAIEVQTEPCCIDLKSLPEPSSDLSEEKEMHEVIEQKDKEDSDCIIRNAALSLISISLQETSTRNQDSETRSGSNEIENNDEKKKKTIPESSIDSYESLVLKLEESSIDEDSATSKAFEINKLDQKENGIKLRRGRRLKDFQKDILPTLSSLTRHEIWEDINILEGVIRSREYKRLQKAKTGKGENWFTPVRNKRSKVNYVSGRCCLRKKKQKLSYAAEKVELL</sequence>
<dbReference type="PANTHER" id="PTHR33167">
    <property type="entry name" value="TRANSCRIPTION FACTOR, PUTATIVE (DUF863)-RELATED"/>
    <property type="match status" value="1"/>
</dbReference>
<name>A0A103XG60_CYNCS</name>